<dbReference type="AlphaFoldDB" id="A0A7J9EHB7"/>
<feature type="transmembrane region" description="Helical" evidence="2">
    <location>
        <begin position="58"/>
        <end position="86"/>
    </location>
</feature>
<dbReference type="PANTHER" id="PTHR31876">
    <property type="entry name" value="COV-LIKE PROTEIN 1"/>
    <property type="match status" value="1"/>
</dbReference>
<evidence type="ECO:0000313" key="3">
    <source>
        <dbReference type="EMBL" id="MBA0772261.1"/>
    </source>
</evidence>
<reference evidence="3 4" key="1">
    <citation type="journal article" date="2019" name="Genome Biol. Evol.">
        <title>Insights into the evolution of the New World diploid cottons (Gossypium, subgenus Houzingenia) based on genome sequencing.</title>
        <authorList>
            <person name="Grover C.E."/>
            <person name="Arick M.A. 2nd"/>
            <person name="Thrash A."/>
            <person name="Conover J.L."/>
            <person name="Sanders W.S."/>
            <person name="Peterson D.G."/>
            <person name="Frelichowski J.E."/>
            <person name="Scheffler J.A."/>
            <person name="Scheffler B.E."/>
            <person name="Wendel J.F."/>
        </authorList>
    </citation>
    <scope>NUCLEOTIDE SEQUENCE [LARGE SCALE GENOMIC DNA]</scope>
    <source>
        <strain evidence="3">8</strain>
        <tissue evidence="3">Leaf</tissue>
    </source>
</reference>
<comment type="caution">
    <text evidence="3">The sequence shown here is derived from an EMBL/GenBank/DDBJ whole genome shotgun (WGS) entry which is preliminary data.</text>
</comment>
<keyword evidence="2" id="KW-0812">Transmembrane</keyword>
<dbReference type="Pfam" id="PF04367">
    <property type="entry name" value="DUF502"/>
    <property type="match status" value="1"/>
</dbReference>
<dbReference type="Proteomes" id="UP000593568">
    <property type="component" value="Unassembled WGS sequence"/>
</dbReference>
<protein>
    <submittedName>
        <fullName evidence="3">Uncharacterized protein</fullName>
    </submittedName>
</protein>
<keyword evidence="2" id="KW-1133">Transmembrane helix</keyword>
<feature type="region of interest" description="Disordered" evidence="1">
    <location>
        <begin position="1"/>
        <end position="38"/>
    </location>
</feature>
<keyword evidence="4" id="KW-1185">Reference proteome</keyword>
<dbReference type="GO" id="GO:0005794">
    <property type="term" value="C:Golgi apparatus"/>
    <property type="evidence" value="ECO:0007669"/>
    <property type="project" value="TreeGrafter"/>
</dbReference>
<proteinExistence type="predicted"/>
<accession>A0A7J9EHB7</accession>
<keyword evidence="2" id="KW-0472">Membrane</keyword>
<sequence>MAEEKESTSIPLSQAENVGVDPEDPAKSPPRPSSPNSSTRKFVDGFFSPLYERLGIDIFGLGFITSLLFVFFVGVFVSSWMGAAVFSVGEWVIKRMPFVRHLYSASKQISAAISPDQNTTAFKEVAIIRHPRVGEYAFGFITSSVVLQVLF</sequence>
<organism evidence="3 4">
    <name type="scientific">Gossypium trilobum</name>
    <dbReference type="NCBI Taxonomy" id="34281"/>
    <lineage>
        <taxon>Eukaryota</taxon>
        <taxon>Viridiplantae</taxon>
        <taxon>Streptophyta</taxon>
        <taxon>Embryophyta</taxon>
        <taxon>Tracheophyta</taxon>
        <taxon>Spermatophyta</taxon>
        <taxon>Magnoliopsida</taxon>
        <taxon>eudicotyledons</taxon>
        <taxon>Gunneridae</taxon>
        <taxon>Pentapetalae</taxon>
        <taxon>rosids</taxon>
        <taxon>malvids</taxon>
        <taxon>Malvales</taxon>
        <taxon>Malvaceae</taxon>
        <taxon>Malvoideae</taxon>
        <taxon>Gossypium</taxon>
    </lineage>
</organism>
<name>A0A7J9EHB7_9ROSI</name>
<evidence type="ECO:0000256" key="2">
    <source>
        <dbReference type="SAM" id="Phobius"/>
    </source>
</evidence>
<evidence type="ECO:0000256" key="1">
    <source>
        <dbReference type="SAM" id="MobiDB-lite"/>
    </source>
</evidence>
<dbReference type="InterPro" id="IPR007462">
    <property type="entry name" value="COV1-like"/>
</dbReference>
<gene>
    <name evidence="3" type="ORF">Gotri_007672</name>
</gene>
<dbReference type="PANTHER" id="PTHR31876:SF4">
    <property type="entry name" value="PROTEIN LIKE COV 2 ISOFORM X1"/>
    <property type="match status" value="1"/>
</dbReference>
<evidence type="ECO:0000313" key="4">
    <source>
        <dbReference type="Proteomes" id="UP000593568"/>
    </source>
</evidence>
<dbReference type="EMBL" id="JABEZW010000008">
    <property type="protein sequence ID" value="MBA0772261.1"/>
    <property type="molecule type" value="Genomic_DNA"/>
</dbReference>